<accession>A0A4Z0QJB8</accession>
<sequence length="159" mass="18115">MATTAQLTKRYGAAYPRSAAFETRWMEMYTLPIWLKPHFATVYEGKPVTRIWMNKDAIEPFEAVMHELVCTGLIHEIKTYDGCYNPRLMRGLNTPSVHSWGLAFDFNAKLNPLGKAPYGPGMFTREFVAVWKKHGFTAGADFGKGRSDAMHFEFTRKAV</sequence>
<comment type="caution">
    <text evidence="2">The sequence shown here is derived from an EMBL/GenBank/DDBJ whole genome shotgun (WGS) entry which is preliminary data.</text>
</comment>
<reference evidence="2 3" key="1">
    <citation type="submission" date="2019-04" db="EMBL/GenBank/DDBJ databases">
        <authorList>
            <person name="Feng G."/>
            <person name="Zhang J."/>
            <person name="Zhu H."/>
        </authorList>
    </citation>
    <scope>NUCLEOTIDE SEQUENCE [LARGE SCALE GENOMIC DNA]</scope>
    <source>
        <strain evidence="2 3">9PBR-1</strain>
    </source>
</reference>
<keyword evidence="3" id="KW-1185">Reference proteome</keyword>
<dbReference type="RefSeq" id="WP_135394565.1">
    <property type="nucleotide sequence ID" value="NZ_SRMB01000001.1"/>
</dbReference>
<dbReference type="InterPro" id="IPR009045">
    <property type="entry name" value="Zn_M74/Hedgehog-like"/>
</dbReference>
<dbReference type="AlphaFoldDB" id="A0A4Z0QJB8"/>
<dbReference type="InterPro" id="IPR039561">
    <property type="entry name" value="Peptidase_M15C"/>
</dbReference>
<dbReference type="Gene3D" id="3.30.1380.10">
    <property type="match status" value="1"/>
</dbReference>
<organism evidence="2 3">
    <name type="scientific">Hymenobacter metallicola</name>
    <dbReference type="NCBI Taxonomy" id="2563114"/>
    <lineage>
        <taxon>Bacteria</taxon>
        <taxon>Pseudomonadati</taxon>
        <taxon>Bacteroidota</taxon>
        <taxon>Cytophagia</taxon>
        <taxon>Cytophagales</taxon>
        <taxon>Hymenobacteraceae</taxon>
        <taxon>Hymenobacter</taxon>
    </lineage>
</organism>
<feature type="domain" description="Peptidase M15C" evidence="1">
    <location>
        <begin position="93"/>
        <end position="153"/>
    </location>
</feature>
<evidence type="ECO:0000313" key="3">
    <source>
        <dbReference type="Proteomes" id="UP000298471"/>
    </source>
</evidence>
<evidence type="ECO:0000313" key="2">
    <source>
        <dbReference type="EMBL" id="TGE29785.1"/>
    </source>
</evidence>
<dbReference type="OrthoDB" id="9799970at2"/>
<dbReference type="Proteomes" id="UP000298471">
    <property type="component" value="Unassembled WGS sequence"/>
</dbReference>
<dbReference type="EMBL" id="SRMB01000001">
    <property type="protein sequence ID" value="TGE29785.1"/>
    <property type="molecule type" value="Genomic_DNA"/>
</dbReference>
<name>A0A4Z0QJB8_9BACT</name>
<dbReference type="SUPFAM" id="SSF55166">
    <property type="entry name" value="Hedgehog/DD-peptidase"/>
    <property type="match status" value="1"/>
</dbReference>
<gene>
    <name evidence="2" type="ORF">E5K02_10100</name>
</gene>
<dbReference type="GO" id="GO:0008233">
    <property type="term" value="F:peptidase activity"/>
    <property type="evidence" value="ECO:0007669"/>
    <property type="project" value="InterPro"/>
</dbReference>
<dbReference type="Pfam" id="PF13539">
    <property type="entry name" value="Peptidase_M15_4"/>
    <property type="match status" value="1"/>
</dbReference>
<proteinExistence type="predicted"/>
<evidence type="ECO:0000259" key="1">
    <source>
        <dbReference type="Pfam" id="PF13539"/>
    </source>
</evidence>
<protein>
    <submittedName>
        <fullName evidence="2">M15 family peptidase</fullName>
    </submittedName>
</protein>